<keyword evidence="2" id="KW-1185">Reference proteome</keyword>
<sequence length="195" mass="19799">MGSLTMNAAIAMEGIPSIDEVLAVNTTPTTAAAEETTTTSTDAISTSSTSTTTTTTTTTTTKPAAYETVETIPVPTLPPNSAHTRYYSTSNISTASLAVPTSEPAQQRRRSRSRSLFSFRSSSSSSPSGSPRSSLESGDDAAVAAARRGGKGAAAAGGRRSRSRTNSVHAAAVLPAVLVLGAECFTPGHGGSESK</sequence>
<dbReference type="EMBL" id="BSXG01000048">
    <property type="protein sequence ID" value="GME28483.1"/>
    <property type="molecule type" value="Genomic_DNA"/>
</dbReference>
<proteinExistence type="predicted"/>
<gene>
    <name evidence="1" type="primary">g7080</name>
    <name evidence="1" type="ORF">NpPPO83_00007080</name>
</gene>
<reference evidence="1" key="1">
    <citation type="submission" date="2024-09" db="EMBL/GenBank/DDBJ databases">
        <title>Draft Genome Sequences of Neofusicoccum parvum.</title>
        <authorList>
            <person name="Ashida A."/>
            <person name="Camagna M."/>
            <person name="Tanaka A."/>
            <person name="Takemoto D."/>
        </authorList>
    </citation>
    <scope>NUCLEOTIDE SEQUENCE</scope>
    <source>
        <strain evidence="1">PPO83</strain>
    </source>
</reference>
<organism evidence="1 2">
    <name type="scientific">Neofusicoccum parvum</name>
    <dbReference type="NCBI Taxonomy" id="310453"/>
    <lineage>
        <taxon>Eukaryota</taxon>
        <taxon>Fungi</taxon>
        <taxon>Dikarya</taxon>
        <taxon>Ascomycota</taxon>
        <taxon>Pezizomycotina</taxon>
        <taxon>Dothideomycetes</taxon>
        <taxon>Dothideomycetes incertae sedis</taxon>
        <taxon>Botryosphaeriales</taxon>
        <taxon>Botryosphaeriaceae</taxon>
        <taxon>Neofusicoccum</taxon>
    </lineage>
</organism>
<comment type="caution">
    <text evidence="1">The sequence shown here is derived from an EMBL/GenBank/DDBJ whole genome shotgun (WGS) entry which is preliminary data.</text>
</comment>
<evidence type="ECO:0000313" key="2">
    <source>
        <dbReference type="Proteomes" id="UP001165186"/>
    </source>
</evidence>
<name>A0ACB5S6V6_9PEZI</name>
<dbReference type="Proteomes" id="UP001165186">
    <property type="component" value="Unassembled WGS sequence"/>
</dbReference>
<evidence type="ECO:0000313" key="1">
    <source>
        <dbReference type="EMBL" id="GME28483.1"/>
    </source>
</evidence>
<accession>A0ACB5S6V6</accession>
<protein>
    <submittedName>
        <fullName evidence="1">Uncharacterized protein</fullName>
    </submittedName>
</protein>